<name>A0A6J8DHT9_MYTCO</name>
<evidence type="ECO:0000313" key="7">
    <source>
        <dbReference type="Proteomes" id="UP000507470"/>
    </source>
</evidence>
<gene>
    <name evidence="6" type="ORF">MCOR_40655</name>
</gene>
<dbReference type="AlphaFoldDB" id="A0A6J8DHT9"/>
<sequence>MCYVIITCRSLGWTLLSIAITLMIVASVVSPYWLVGLPTHQVQSANTNNTQFTIEKFRPTLGIFNRCQRLTRSDYTLGRVTCANFVTDFIAENDDFPHAWKATVICFALAALLLTTSMIMSAMSLFVRSVCGKSIFTLAGLIQSIAAMSLFVRSVCGKSIFTLAGLIQSIAGLLCVIGLVIYPAGWGTARVKRNCGEYADPYIIDRCSLGWSFYLCIVGTVLTFVCSVLSIQAEHSTSSRKVEEETNIPKSDEARDSVHLKIHTSTNIVNELDTTVEELTIQNKILERDLLAKQHALLIASDVDKKTPRTEAKENGKIKDTDKVRKQAKEFTQQLLDQSSLLHVTMTRIRTKPNLKCYIVNQLERAIILFSIYSFVKPSAVPGVYYNEFTICKEKSYSTANAGALLCDNSEHNNNIVKPSAMSGVIAFQDYLGVYYNEFTMLKEKTYSPTNASVLLDEYSQNSLEISSATEANVFSNISDFSSSAFIGDSSSPSVDLTGVAYGGNACS</sequence>
<evidence type="ECO:0000256" key="1">
    <source>
        <dbReference type="ARBA" id="ARBA00004141"/>
    </source>
</evidence>
<feature type="transmembrane region" description="Helical" evidence="5">
    <location>
        <begin position="160"/>
        <end position="184"/>
    </location>
</feature>
<evidence type="ECO:0000256" key="4">
    <source>
        <dbReference type="ARBA" id="ARBA00023136"/>
    </source>
</evidence>
<keyword evidence="2 5" id="KW-0812">Transmembrane</keyword>
<proteinExistence type="predicted"/>
<keyword evidence="4 5" id="KW-0472">Membrane</keyword>
<reference evidence="6 7" key="1">
    <citation type="submission" date="2020-06" db="EMBL/GenBank/DDBJ databases">
        <authorList>
            <person name="Li R."/>
            <person name="Bekaert M."/>
        </authorList>
    </citation>
    <scope>NUCLEOTIDE SEQUENCE [LARGE SCALE GENOMIC DNA]</scope>
    <source>
        <strain evidence="7">wild</strain>
    </source>
</reference>
<dbReference type="GO" id="GO:0016020">
    <property type="term" value="C:membrane"/>
    <property type="evidence" value="ECO:0007669"/>
    <property type="project" value="UniProtKB-SubCell"/>
</dbReference>
<feature type="transmembrane region" description="Helical" evidence="5">
    <location>
        <begin position="12"/>
        <end position="34"/>
    </location>
</feature>
<feature type="transmembrane region" description="Helical" evidence="5">
    <location>
        <begin position="134"/>
        <end position="154"/>
    </location>
</feature>
<dbReference type="EMBL" id="CACVKT020007353">
    <property type="protein sequence ID" value="CAC5407151.1"/>
    <property type="molecule type" value="Genomic_DNA"/>
</dbReference>
<dbReference type="InterPro" id="IPR019372">
    <property type="entry name" value="LHFPL"/>
</dbReference>
<accession>A0A6J8DHT9</accession>
<protein>
    <submittedName>
        <fullName evidence="6">LHFPL</fullName>
    </submittedName>
</protein>
<evidence type="ECO:0000256" key="3">
    <source>
        <dbReference type="ARBA" id="ARBA00022989"/>
    </source>
</evidence>
<dbReference type="Proteomes" id="UP000507470">
    <property type="component" value="Unassembled WGS sequence"/>
</dbReference>
<keyword evidence="7" id="KW-1185">Reference proteome</keyword>
<comment type="subcellular location">
    <subcellularLocation>
        <location evidence="1">Membrane</location>
        <topology evidence="1">Multi-pass membrane protein</topology>
    </subcellularLocation>
</comment>
<dbReference type="OrthoDB" id="10048434at2759"/>
<organism evidence="6 7">
    <name type="scientific">Mytilus coruscus</name>
    <name type="common">Sea mussel</name>
    <dbReference type="NCBI Taxonomy" id="42192"/>
    <lineage>
        <taxon>Eukaryota</taxon>
        <taxon>Metazoa</taxon>
        <taxon>Spiralia</taxon>
        <taxon>Lophotrochozoa</taxon>
        <taxon>Mollusca</taxon>
        <taxon>Bivalvia</taxon>
        <taxon>Autobranchia</taxon>
        <taxon>Pteriomorphia</taxon>
        <taxon>Mytilida</taxon>
        <taxon>Mytiloidea</taxon>
        <taxon>Mytilidae</taxon>
        <taxon>Mytilinae</taxon>
        <taxon>Mytilus</taxon>
    </lineage>
</organism>
<dbReference type="PANTHER" id="PTHR12489:SF19">
    <property type="entry name" value="LHFPL TETRASPAN SUBFAMILY MEMBER 2 PROTEIN"/>
    <property type="match status" value="1"/>
</dbReference>
<dbReference type="Gene3D" id="1.20.140.150">
    <property type="match status" value="1"/>
</dbReference>
<evidence type="ECO:0000313" key="6">
    <source>
        <dbReference type="EMBL" id="CAC5407151.1"/>
    </source>
</evidence>
<feature type="transmembrane region" description="Helical" evidence="5">
    <location>
        <begin position="211"/>
        <end position="231"/>
    </location>
</feature>
<dbReference type="PANTHER" id="PTHR12489">
    <property type="entry name" value="LIPOMA HMGIC FUSION PARTNER-LIKE PROTEIN"/>
    <property type="match status" value="1"/>
</dbReference>
<dbReference type="Pfam" id="PF10242">
    <property type="entry name" value="L_HMGIC_fpl"/>
    <property type="match status" value="1"/>
</dbReference>
<evidence type="ECO:0000256" key="2">
    <source>
        <dbReference type="ARBA" id="ARBA00022692"/>
    </source>
</evidence>
<feature type="transmembrane region" description="Helical" evidence="5">
    <location>
        <begin position="102"/>
        <end position="127"/>
    </location>
</feature>
<keyword evidence="3 5" id="KW-1133">Transmembrane helix</keyword>
<evidence type="ECO:0000256" key="5">
    <source>
        <dbReference type="SAM" id="Phobius"/>
    </source>
</evidence>